<dbReference type="PROSITE" id="PS50089">
    <property type="entry name" value="ZF_RING_2"/>
    <property type="match status" value="1"/>
</dbReference>
<dbReference type="Proteomes" id="UP000694380">
    <property type="component" value="Chromosome 1"/>
</dbReference>
<keyword evidence="2 4" id="KW-0863">Zinc-finger</keyword>
<evidence type="ECO:0000259" key="6">
    <source>
        <dbReference type="PROSITE" id="PS50119"/>
    </source>
</evidence>
<dbReference type="GeneTree" id="ENSGT01030000234669"/>
<evidence type="ECO:0000256" key="1">
    <source>
        <dbReference type="ARBA" id="ARBA00022723"/>
    </source>
</evidence>
<dbReference type="AlphaFoldDB" id="A0A8C3I6T4"/>
<dbReference type="InterPro" id="IPR050143">
    <property type="entry name" value="TRIM/RBCC"/>
</dbReference>
<evidence type="ECO:0000313" key="8">
    <source>
        <dbReference type="Proteomes" id="UP000694380"/>
    </source>
</evidence>
<dbReference type="PROSITE" id="PS00518">
    <property type="entry name" value="ZF_RING_1"/>
    <property type="match status" value="1"/>
</dbReference>
<dbReference type="InterPro" id="IPR013083">
    <property type="entry name" value="Znf_RING/FYVE/PHD"/>
</dbReference>
<sequence length="246" mass="27806">MAACTHPAKSLQDELSCPICLEYFTDPVSIECGHNFCRACISQCWEKLEPNFSCPQCRETCGPSGSWGSQVHFLAGLSGRKPDTWPLYLVVHFGKTFWSFTVTWQEVGLHMENFAAGHFWLHSVGESRILPPPSLPPPPPNFSCPQCRATAQRRNFRPNRELANMVELVKQLKLQAGKEPEGERVCERHQEPLKLFCEKDQSPICVVCDRSKAHRDHPVIPIEEAAQEYKVGKHHQRSQTQMAGIG</sequence>
<dbReference type="InterPro" id="IPR000315">
    <property type="entry name" value="Znf_B-box"/>
</dbReference>
<name>A0A8C3I6T4_CHRPI</name>
<dbReference type="Pfam" id="PF00643">
    <property type="entry name" value="zf-B_box"/>
    <property type="match status" value="1"/>
</dbReference>
<dbReference type="Gene3D" id="3.30.160.60">
    <property type="entry name" value="Classic Zinc Finger"/>
    <property type="match status" value="1"/>
</dbReference>
<dbReference type="CDD" id="cd19762">
    <property type="entry name" value="Bbox2_TRIM7-like"/>
    <property type="match status" value="1"/>
</dbReference>
<keyword evidence="3" id="KW-0862">Zinc</keyword>
<dbReference type="SMART" id="SM00184">
    <property type="entry name" value="RING"/>
    <property type="match status" value="1"/>
</dbReference>
<dbReference type="InterPro" id="IPR001841">
    <property type="entry name" value="Znf_RING"/>
</dbReference>
<dbReference type="CDD" id="cd16594">
    <property type="entry name" value="RING-HC_TRIM7-like_C-IV"/>
    <property type="match status" value="1"/>
</dbReference>
<dbReference type="SMART" id="SM00336">
    <property type="entry name" value="BBOX"/>
    <property type="match status" value="1"/>
</dbReference>
<evidence type="ECO:0000256" key="3">
    <source>
        <dbReference type="ARBA" id="ARBA00022833"/>
    </source>
</evidence>
<evidence type="ECO:0000256" key="4">
    <source>
        <dbReference type="PROSITE-ProRule" id="PRU00024"/>
    </source>
</evidence>
<dbReference type="SUPFAM" id="SSF57850">
    <property type="entry name" value="RING/U-box"/>
    <property type="match status" value="1"/>
</dbReference>
<protein>
    <submittedName>
        <fullName evidence="7">Uncharacterized protein</fullName>
    </submittedName>
</protein>
<keyword evidence="8" id="KW-1185">Reference proteome</keyword>
<dbReference type="InterPro" id="IPR017907">
    <property type="entry name" value="Znf_RING_CS"/>
</dbReference>
<reference evidence="7" key="3">
    <citation type="submission" date="2025-09" db="UniProtKB">
        <authorList>
            <consortium name="Ensembl"/>
        </authorList>
    </citation>
    <scope>IDENTIFICATION</scope>
</reference>
<dbReference type="PANTHER" id="PTHR24103">
    <property type="entry name" value="E3 UBIQUITIN-PROTEIN LIGASE TRIM"/>
    <property type="match status" value="1"/>
</dbReference>
<organism evidence="7 8">
    <name type="scientific">Chrysemys picta bellii</name>
    <name type="common">Western painted turtle</name>
    <name type="synonym">Emys bellii</name>
    <dbReference type="NCBI Taxonomy" id="8478"/>
    <lineage>
        <taxon>Eukaryota</taxon>
        <taxon>Metazoa</taxon>
        <taxon>Chordata</taxon>
        <taxon>Craniata</taxon>
        <taxon>Vertebrata</taxon>
        <taxon>Euteleostomi</taxon>
        <taxon>Archelosauria</taxon>
        <taxon>Testudinata</taxon>
        <taxon>Testudines</taxon>
        <taxon>Cryptodira</taxon>
        <taxon>Durocryptodira</taxon>
        <taxon>Testudinoidea</taxon>
        <taxon>Emydidae</taxon>
        <taxon>Chrysemys</taxon>
    </lineage>
</organism>
<reference evidence="7" key="2">
    <citation type="submission" date="2025-08" db="UniProtKB">
        <authorList>
            <consortium name="Ensembl"/>
        </authorList>
    </citation>
    <scope>IDENTIFICATION</scope>
</reference>
<evidence type="ECO:0000313" key="7">
    <source>
        <dbReference type="Ensembl" id="ENSCPBP00000029365.1"/>
    </source>
</evidence>
<dbReference type="Ensembl" id="ENSCPBT00000034569.1">
    <property type="protein sequence ID" value="ENSCPBP00000029365.1"/>
    <property type="gene ID" value="ENSCPBG00000020699.1"/>
</dbReference>
<feature type="domain" description="B box-type" evidence="6">
    <location>
        <begin position="181"/>
        <end position="222"/>
    </location>
</feature>
<dbReference type="GO" id="GO:0008270">
    <property type="term" value="F:zinc ion binding"/>
    <property type="evidence" value="ECO:0007669"/>
    <property type="project" value="UniProtKB-KW"/>
</dbReference>
<accession>A0A8C3I6T4</accession>
<feature type="domain" description="RING-type" evidence="5">
    <location>
        <begin position="17"/>
        <end position="58"/>
    </location>
</feature>
<proteinExistence type="predicted"/>
<dbReference type="SUPFAM" id="SSF57845">
    <property type="entry name" value="B-box zinc-binding domain"/>
    <property type="match status" value="1"/>
</dbReference>
<keyword evidence="1" id="KW-0479">Metal-binding</keyword>
<dbReference type="PROSITE" id="PS50119">
    <property type="entry name" value="ZF_BBOX"/>
    <property type="match status" value="1"/>
</dbReference>
<dbReference type="Pfam" id="PF15227">
    <property type="entry name" value="zf-C3HC4_4"/>
    <property type="match status" value="1"/>
</dbReference>
<evidence type="ECO:0000259" key="5">
    <source>
        <dbReference type="PROSITE" id="PS50089"/>
    </source>
</evidence>
<evidence type="ECO:0000256" key="2">
    <source>
        <dbReference type="ARBA" id="ARBA00022771"/>
    </source>
</evidence>
<reference evidence="7" key="1">
    <citation type="journal article" date="2015" name="Genome Biol. Evol.">
        <title>Physical Mapping and Refinement of the Painted Turtle Genome (Chrysemys picta) Inform Amniote Genome Evolution and Challenge Turtle-Bird Chromosomal Conservation.</title>
        <authorList>
            <person name="Badenhorst D."/>
            <person name="Hillier L.W."/>
            <person name="Literman R."/>
            <person name="Montiel E.E."/>
            <person name="Radhakrishnan S."/>
            <person name="Shen Y."/>
            <person name="Minx P."/>
            <person name="Janes D.E."/>
            <person name="Warren W.C."/>
            <person name="Edwards S.V."/>
            <person name="Valenzuela N."/>
        </authorList>
    </citation>
    <scope>NUCLEOTIDE SEQUENCE [LARGE SCALE GENOMIC DNA]</scope>
</reference>
<dbReference type="Gene3D" id="3.30.40.10">
    <property type="entry name" value="Zinc/RING finger domain, C3HC4 (zinc finger)"/>
    <property type="match status" value="1"/>
</dbReference>